<accession>A0AA43TGU4</accession>
<protein>
    <submittedName>
        <fullName evidence="10">SLC13 family permease</fullName>
    </submittedName>
</protein>
<feature type="transmembrane region" description="Helical" evidence="8">
    <location>
        <begin position="316"/>
        <end position="338"/>
    </location>
</feature>
<evidence type="ECO:0000256" key="5">
    <source>
        <dbReference type="ARBA" id="ARBA00022692"/>
    </source>
</evidence>
<feature type="domain" description="Citrate transporter-like" evidence="9">
    <location>
        <begin position="25"/>
        <end position="341"/>
    </location>
</feature>
<evidence type="ECO:0000313" key="11">
    <source>
        <dbReference type="Proteomes" id="UP001160519"/>
    </source>
</evidence>
<feature type="transmembrane region" description="Helical" evidence="8">
    <location>
        <begin position="389"/>
        <end position="408"/>
    </location>
</feature>
<comment type="subcellular location">
    <subcellularLocation>
        <location evidence="1">Cell membrane</location>
        <topology evidence="1">Multi-pass membrane protein</topology>
    </subcellularLocation>
</comment>
<feature type="transmembrane region" description="Helical" evidence="8">
    <location>
        <begin position="94"/>
        <end position="123"/>
    </location>
</feature>
<dbReference type="PANTHER" id="PTHR43302:SF5">
    <property type="entry name" value="TRANSPORTER ARSB-RELATED"/>
    <property type="match status" value="1"/>
</dbReference>
<dbReference type="AlphaFoldDB" id="A0AA43TGU4"/>
<evidence type="ECO:0000256" key="6">
    <source>
        <dbReference type="ARBA" id="ARBA00022989"/>
    </source>
</evidence>
<dbReference type="InterPro" id="IPR004680">
    <property type="entry name" value="Cit_transptr-like_dom"/>
</dbReference>
<feature type="transmembrane region" description="Helical" evidence="8">
    <location>
        <begin position="350"/>
        <end position="377"/>
    </location>
</feature>
<evidence type="ECO:0000256" key="8">
    <source>
        <dbReference type="SAM" id="Phobius"/>
    </source>
</evidence>
<evidence type="ECO:0000256" key="3">
    <source>
        <dbReference type="ARBA" id="ARBA00022448"/>
    </source>
</evidence>
<feature type="transmembrane region" description="Helical" evidence="8">
    <location>
        <begin position="249"/>
        <end position="266"/>
    </location>
</feature>
<keyword evidence="11" id="KW-1185">Reference proteome</keyword>
<dbReference type="PANTHER" id="PTHR43302">
    <property type="entry name" value="TRANSPORTER ARSB-RELATED"/>
    <property type="match status" value="1"/>
</dbReference>
<reference evidence="10" key="1">
    <citation type="submission" date="2023-01" db="EMBL/GenBank/DDBJ databases">
        <title>Biogeochemical cycle of methane in antarctic sediments.</title>
        <authorList>
            <person name="Roldan D.M."/>
            <person name="Menes R.J."/>
        </authorList>
    </citation>
    <scope>NUCLEOTIDE SEQUENCE [LARGE SCALE GENOMIC DNA]</scope>
    <source>
        <strain evidence="10">K-2018 MAG008</strain>
    </source>
</reference>
<dbReference type="InterPro" id="IPR000802">
    <property type="entry name" value="Arsenical_pump_ArsB"/>
</dbReference>
<sequence>MNISILTLFAVFALITVRKIGHFNIKIWQSMTCGALTVLATGEISGVDALKAIDFNVMLFLFGMFVVGQALVASGYLCALAYHLFNRMTSVPQLIFGILFGAALSSALLMNDTLAIIGTPLVLRLAREHNINSTLLLLTLAYAITIGSVMSPIGNPQNFLIASQGGLPAPFLTFFKALTIPTLINLIVTYLMLRLFYRQQFIAAMPLTHNPIKLLDKKLAKLAQISIFLLIGLITLNIILSAVHSTMQLKLSHIAILAALPPILFSPARLNLLKSLDWSTLLFFAAMFVLMSSVWQTGIMQQQVNELHIDLTTTSAIMLLSASFSQLISNVPLVALYLPMLPHPSSESLMALAVGSTIAGNMLILGAASNVIIIQHAEKHEATLGFFEFARIGIPLGFINLLIYWTWFRYGYD</sequence>
<evidence type="ECO:0000256" key="4">
    <source>
        <dbReference type="ARBA" id="ARBA00022475"/>
    </source>
</evidence>
<keyword evidence="3" id="KW-0813">Transport</keyword>
<keyword evidence="7 8" id="KW-0472">Membrane</keyword>
<comment type="similarity">
    <text evidence="2">Belongs to the CitM (TC 2.A.11) transporter family.</text>
</comment>
<dbReference type="EMBL" id="JAQSDF010000001">
    <property type="protein sequence ID" value="MDI1229584.1"/>
    <property type="molecule type" value="Genomic_DNA"/>
</dbReference>
<dbReference type="GO" id="GO:0015105">
    <property type="term" value="F:arsenite transmembrane transporter activity"/>
    <property type="evidence" value="ECO:0007669"/>
    <property type="project" value="InterPro"/>
</dbReference>
<evidence type="ECO:0000256" key="1">
    <source>
        <dbReference type="ARBA" id="ARBA00004651"/>
    </source>
</evidence>
<keyword evidence="4" id="KW-1003">Cell membrane</keyword>
<feature type="transmembrane region" description="Helical" evidence="8">
    <location>
        <begin position="59"/>
        <end position="82"/>
    </location>
</feature>
<feature type="transmembrane region" description="Helical" evidence="8">
    <location>
        <begin position="222"/>
        <end position="243"/>
    </location>
</feature>
<comment type="caution">
    <text evidence="10">The sequence shown here is derived from an EMBL/GenBank/DDBJ whole genome shotgun (WGS) entry which is preliminary data.</text>
</comment>
<feature type="transmembrane region" description="Helical" evidence="8">
    <location>
        <begin position="174"/>
        <end position="197"/>
    </location>
</feature>
<evidence type="ECO:0000313" key="10">
    <source>
        <dbReference type="EMBL" id="MDI1229584.1"/>
    </source>
</evidence>
<evidence type="ECO:0000256" key="2">
    <source>
        <dbReference type="ARBA" id="ARBA00009843"/>
    </source>
</evidence>
<proteinExistence type="inferred from homology"/>
<keyword evidence="5 8" id="KW-0812">Transmembrane</keyword>
<evidence type="ECO:0000256" key="7">
    <source>
        <dbReference type="ARBA" id="ARBA00023136"/>
    </source>
</evidence>
<dbReference type="Proteomes" id="UP001160519">
    <property type="component" value="Unassembled WGS sequence"/>
</dbReference>
<keyword evidence="6 8" id="KW-1133">Transmembrane helix</keyword>
<dbReference type="Pfam" id="PF03600">
    <property type="entry name" value="CitMHS"/>
    <property type="match status" value="1"/>
</dbReference>
<dbReference type="GO" id="GO:0005886">
    <property type="term" value="C:plasma membrane"/>
    <property type="evidence" value="ECO:0007669"/>
    <property type="project" value="UniProtKB-SubCell"/>
</dbReference>
<organism evidence="10 11">
    <name type="scientific">Candidatus Methylobacter titanis</name>
    <dbReference type="NCBI Taxonomy" id="3053457"/>
    <lineage>
        <taxon>Bacteria</taxon>
        <taxon>Pseudomonadati</taxon>
        <taxon>Pseudomonadota</taxon>
        <taxon>Gammaproteobacteria</taxon>
        <taxon>Methylococcales</taxon>
        <taxon>Methylococcaceae</taxon>
        <taxon>Methylobacter</taxon>
    </lineage>
</organism>
<feature type="transmembrane region" description="Helical" evidence="8">
    <location>
        <begin position="135"/>
        <end position="154"/>
    </location>
</feature>
<name>A0AA43TGU4_9GAMM</name>
<dbReference type="PRINTS" id="PR00758">
    <property type="entry name" value="ARSENICPUMP"/>
</dbReference>
<gene>
    <name evidence="10" type="ORF">PSU93_00345</name>
</gene>
<feature type="transmembrane region" description="Helical" evidence="8">
    <location>
        <begin position="278"/>
        <end position="296"/>
    </location>
</feature>
<evidence type="ECO:0000259" key="9">
    <source>
        <dbReference type="Pfam" id="PF03600"/>
    </source>
</evidence>